<reference evidence="2" key="1">
    <citation type="submission" date="2019-11" db="EMBL/GenBank/DDBJ databases">
        <authorList>
            <person name="Feng L."/>
        </authorList>
    </citation>
    <scope>NUCLEOTIDE SEQUENCE</scope>
    <source>
        <strain evidence="2">AundefinedLFYP135</strain>
    </source>
</reference>
<organism evidence="2">
    <name type="scientific">uncultured Anaerotruncus sp</name>
    <dbReference type="NCBI Taxonomy" id="905011"/>
    <lineage>
        <taxon>Bacteria</taxon>
        <taxon>Bacillati</taxon>
        <taxon>Bacillota</taxon>
        <taxon>Clostridia</taxon>
        <taxon>Eubacteriales</taxon>
        <taxon>Oscillospiraceae</taxon>
        <taxon>Anaerotruncus</taxon>
        <taxon>environmental samples</taxon>
    </lineage>
</organism>
<name>A0A6N2R1K0_9FIRM</name>
<dbReference type="PANTHER" id="PTHR33434">
    <property type="entry name" value="DEGV DOMAIN-CONTAINING PROTEIN DR_1986-RELATED"/>
    <property type="match status" value="1"/>
</dbReference>
<dbReference type="PROSITE" id="PS51482">
    <property type="entry name" value="DEGV"/>
    <property type="match status" value="1"/>
</dbReference>
<dbReference type="NCBIfam" id="TIGR00762">
    <property type="entry name" value="DegV"/>
    <property type="match status" value="1"/>
</dbReference>
<dbReference type="EMBL" id="CACRSL010000003">
    <property type="protein sequence ID" value="VYS73865.1"/>
    <property type="molecule type" value="Genomic_DNA"/>
</dbReference>
<gene>
    <name evidence="2" type="ORF">AULFYP135_00107</name>
</gene>
<protein>
    <submittedName>
        <fullName evidence="2">DegV domain-containing protein</fullName>
    </submittedName>
</protein>
<dbReference type="InterPro" id="IPR003797">
    <property type="entry name" value="DegV"/>
</dbReference>
<dbReference type="PANTHER" id="PTHR33434:SF2">
    <property type="entry name" value="FATTY ACID-BINDING PROTEIN TM_1468"/>
    <property type="match status" value="1"/>
</dbReference>
<dbReference type="Gene3D" id="3.40.50.10170">
    <property type="match status" value="1"/>
</dbReference>
<sequence>MAIRIITDSTCDFTPQEAQRLHIDVLPLKLIFDGQEYADGTGMGRREFYDRLRQAKSLPTTSQVNPEAFLSLFQTYRAQGDEIVVLTLSSQISGTYQSAVIAAQMAGEEGIFLVDSHSATFGMALLLTQMARMRDEGTSAREIAAKAEELKGRMKFFAMVDTLKFLKMGGRLPAATAVIGELLGVKPLVSLVDGKLEAVAKARGSSGAFQWMLDQYRACPADPDYPIALAHADSPEGLNQFVQLLRQQGVDCTGAVQVEVGTVIGAHAGPGAVGFAYIARP</sequence>
<dbReference type="Pfam" id="PF02645">
    <property type="entry name" value="DegV"/>
    <property type="match status" value="1"/>
</dbReference>
<dbReference type="Gene3D" id="3.30.1180.10">
    <property type="match status" value="1"/>
</dbReference>
<evidence type="ECO:0000256" key="1">
    <source>
        <dbReference type="ARBA" id="ARBA00023121"/>
    </source>
</evidence>
<accession>A0A6N2R1K0</accession>
<dbReference type="GO" id="GO:0008289">
    <property type="term" value="F:lipid binding"/>
    <property type="evidence" value="ECO:0007669"/>
    <property type="project" value="UniProtKB-KW"/>
</dbReference>
<dbReference type="InterPro" id="IPR043168">
    <property type="entry name" value="DegV_C"/>
</dbReference>
<dbReference type="SUPFAM" id="SSF82549">
    <property type="entry name" value="DAK1/DegV-like"/>
    <property type="match status" value="1"/>
</dbReference>
<dbReference type="AlphaFoldDB" id="A0A6N2R1K0"/>
<evidence type="ECO:0000313" key="2">
    <source>
        <dbReference type="EMBL" id="VYS73865.1"/>
    </source>
</evidence>
<keyword evidence="1" id="KW-0446">Lipid-binding</keyword>
<dbReference type="InterPro" id="IPR050270">
    <property type="entry name" value="DegV_domain_contain"/>
</dbReference>
<proteinExistence type="predicted"/>